<dbReference type="Gene3D" id="3.40.50.450">
    <property type="match status" value="1"/>
</dbReference>
<evidence type="ECO:0000313" key="3">
    <source>
        <dbReference type="EMBL" id="TDD46165.1"/>
    </source>
</evidence>
<dbReference type="InterPro" id="IPR057666">
    <property type="entry name" value="DrpA_SLOG"/>
</dbReference>
<comment type="similarity">
    <text evidence="1">Belongs to the DprA/Smf family.</text>
</comment>
<name>A0A4R4YM94_9ACTN</name>
<comment type="caution">
    <text evidence="3">The sequence shown here is derived from an EMBL/GenBank/DDBJ whole genome shotgun (WGS) entry which is preliminary data.</text>
</comment>
<dbReference type="GO" id="GO:0009294">
    <property type="term" value="P:DNA-mediated transformation"/>
    <property type="evidence" value="ECO:0007669"/>
    <property type="project" value="InterPro"/>
</dbReference>
<gene>
    <name evidence="3" type="ORF">E1286_21560</name>
</gene>
<dbReference type="OrthoDB" id="9785707at2"/>
<reference evidence="3 4" key="1">
    <citation type="submission" date="2019-03" db="EMBL/GenBank/DDBJ databases">
        <title>Draft genome sequences of novel Actinobacteria.</title>
        <authorList>
            <person name="Sahin N."/>
            <person name="Ay H."/>
            <person name="Saygin H."/>
        </authorList>
    </citation>
    <scope>NUCLEOTIDE SEQUENCE [LARGE SCALE GENOMIC DNA]</scope>
    <source>
        <strain evidence="3 4">CH32</strain>
    </source>
</reference>
<dbReference type="InterPro" id="IPR003488">
    <property type="entry name" value="DprA"/>
</dbReference>
<dbReference type="PANTHER" id="PTHR43022:SF1">
    <property type="entry name" value="PROTEIN SMF"/>
    <property type="match status" value="1"/>
</dbReference>
<keyword evidence="4" id="KW-1185">Reference proteome</keyword>
<dbReference type="RefSeq" id="WP_132615248.1">
    <property type="nucleotide sequence ID" value="NZ_SMKQ01000065.1"/>
</dbReference>
<evidence type="ECO:0000259" key="2">
    <source>
        <dbReference type="Pfam" id="PF02481"/>
    </source>
</evidence>
<dbReference type="PANTHER" id="PTHR43022">
    <property type="entry name" value="PROTEIN SMF"/>
    <property type="match status" value="1"/>
</dbReference>
<dbReference type="Proteomes" id="UP000295302">
    <property type="component" value="Unassembled WGS sequence"/>
</dbReference>
<dbReference type="AlphaFoldDB" id="A0A4R4YM94"/>
<feature type="domain" description="Smf/DprA SLOG" evidence="2">
    <location>
        <begin position="83"/>
        <end position="210"/>
    </location>
</feature>
<evidence type="ECO:0000313" key="4">
    <source>
        <dbReference type="Proteomes" id="UP000295302"/>
    </source>
</evidence>
<protein>
    <recommendedName>
        <fullName evidence="2">Smf/DprA SLOG domain-containing protein</fullName>
    </recommendedName>
</protein>
<dbReference type="Pfam" id="PF02481">
    <property type="entry name" value="DNA_processg_A"/>
    <property type="match status" value="1"/>
</dbReference>
<dbReference type="SUPFAM" id="SSF102405">
    <property type="entry name" value="MCP/YpsA-like"/>
    <property type="match status" value="1"/>
</dbReference>
<sequence>MTTTDERAAVLALTRATRDRPWFHTARVVLDAGGALALLRGGGTSRDAADRAHAAALAARIQPADLAWGRELIAAMLAAGVRLVTVLDDAYPGNLAWAYDRRPFLWFRGELRREDQRAVAVVGERDVAGAAEAARALAEAGLTVVAPLRTRLDAAVHEAALAAGGRTLAVLDGGIAEPSTAGAHGALAALIADMGAVISPFWPDAVPASRTVTRGPADTPGGPADPLRVLGDASGGPAAVHAVTCGLADSLYVADGDPDGVAAAHVARALATGKQVFTPGRVPEWAAAMGARGGMTAVEDTDDLAKRAVTLVDVPPPAHNR</sequence>
<organism evidence="3 4">
    <name type="scientific">Nonomuraea terrae</name>
    <dbReference type="NCBI Taxonomy" id="2530383"/>
    <lineage>
        <taxon>Bacteria</taxon>
        <taxon>Bacillati</taxon>
        <taxon>Actinomycetota</taxon>
        <taxon>Actinomycetes</taxon>
        <taxon>Streptosporangiales</taxon>
        <taxon>Streptosporangiaceae</taxon>
        <taxon>Nonomuraea</taxon>
    </lineage>
</organism>
<evidence type="ECO:0000256" key="1">
    <source>
        <dbReference type="ARBA" id="ARBA00006525"/>
    </source>
</evidence>
<proteinExistence type="inferred from homology"/>
<dbReference type="EMBL" id="SMKQ01000065">
    <property type="protein sequence ID" value="TDD46165.1"/>
    <property type="molecule type" value="Genomic_DNA"/>
</dbReference>
<accession>A0A4R4YM94</accession>